<sequence length="363" mass="41306">MGTEIFLFLIGFIAGGVLIWFVRQKELDATVHNNDSLKAVFGDLSKQALDANLESFLKLSETRFNDLLRSSDEKLGKKKELIDSTLKEMKSDLKDLSDNTVALRSQMEESRKSVGQLSDTTSQLRQILSSSQARGQWGERMVEDILNFLGLSEGINYNKQTQAGSDRPDFTFFLPEEKSINMDVKFPLVHYEKYLASESESDKESEKKAFLKDVRERVKEVAKRSYVDPEGGTVDYVLLFIPNESIYAFLNQEDHGLIDFSLERKIMLCSPITLYAILSLVRQAVSNFAMEQKAGEMQVQVGVFSKQWVKFLEKLESLGKTLGTLTTHYEDLKGTRLRALERPMEKISELQLGHRSAVDELEE</sequence>
<accession>A0A381VL60</accession>
<dbReference type="PANTHER" id="PTHR30563:SF0">
    <property type="entry name" value="DNA RECOMBINATION PROTEIN RMUC"/>
    <property type="match status" value="1"/>
</dbReference>
<gene>
    <name evidence="5" type="ORF">METZ01_LOCUS93818</name>
</gene>
<evidence type="ECO:0000313" key="5">
    <source>
        <dbReference type="EMBL" id="SVA40964.1"/>
    </source>
</evidence>
<evidence type="ECO:0000256" key="1">
    <source>
        <dbReference type="ARBA" id="ARBA00023054"/>
    </source>
</evidence>
<dbReference type="EMBL" id="UINC01009123">
    <property type="protein sequence ID" value="SVA40964.1"/>
    <property type="molecule type" value="Genomic_DNA"/>
</dbReference>
<keyword evidence="4" id="KW-0472">Membrane</keyword>
<evidence type="ECO:0000256" key="2">
    <source>
        <dbReference type="ARBA" id="ARBA00023172"/>
    </source>
</evidence>
<evidence type="ECO:0000256" key="4">
    <source>
        <dbReference type="SAM" id="Phobius"/>
    </source>
</evidence>
<proteinExistence type="predicted"/>
<keyword evidence="1 3" id="KW-0175">Coiled coil</keyword>
<name>A0A381VL60_9ZZZZ</name>
<keyword evidence="4" id="KW-1133">Transmembrane helix</keyword>
<reference evidence="5" key="1">
    <citation type="submission" date="2018-05" db="EMBL/GenBank/DDBJ databases">
        <authorList>
            <person name="Lanie J.A."/>
            <person name="Ng W.-L."/>
            <person name="Kazmierczak K.M."/>
            <person name="Andrzejewski T.M."/>
            <person name="Davidsen T.M."/>
            <person name="Wayne K.J."/>
            <person name="Tettelin H."/>
            <person name="Glass J.I."/>
            <person name="Rusch D."/>
            <person name="Podicherti R."/>
            <person name="Tsui H.-C.T."/>
            <person name="Winkler M.E."/>
        </authorList>
    </citation>
    <scope>NUCLEOTIDE SEQUENCE</scope>
</reference>
<keyword evidence="4" id="KW-0812">Transmembrane</keyword>
<dbReference type="PANTHER" id="PTHR30563">
    <property type="entry name" value="DNA RECOMBINATION PROTEIN RMUC"/>
    <property type="match status" value="1"/>
</dbReference>
<protein>
    <recommendedName>
        <fullName evidence="6">Recombinase RmuC</fullName>
    </recommendedName>
</protein>
<dbReference type="AlphaFoldDB" id="A0A381VL60"/>
<feature type="coiled-coil region" evidence="3">
    <location>
        <begin position="79"/>
        <end position="106"/>
    </location>
</feature>
<dbReference type="Pfam" id="PF02646">
    <property type="entry name" value="RmuC"/>
    <property type="match status" value="1"/>
</dbReference>
<dbReference type="GO" id="GO:0006310">
    <property type="term" value="P:DNA recombination"/>
    <property type="evidence" value="ECO:0007669"/>
    <property type="project" value="UniProtKB-KW"/>
</dbReference>
<evidence type="ECO:0000256" key="3">
    <source>
        <dbReference type="SAM" id="Coils"/>
    </source>
</evidence>
<evidence type="ECO:0008006" key="6">
    <source>
        <dbReference type="Google" id="ProtNLM"/>
    </source>
</evidence>
<feature type="transmembrane region" description="Helical" evidence="4">
    <location>
        <begin position="6"/>
        <end position="22"/>
    </location>
</feature>
<organism evidence="5">
    <name type="scientific">marine metagenome</name>
    <dbReference type="NCBI Taxonomy" id="408172"/>
    <lineage>
        <taxon>unclassified sequences</taxon>
        <taxon>metagenomes</taxon>
        <taxon>ecological metagenomes</taxon>
    </lineage>
</organism>
<keyword evidence="2" id="KW-0233">DNA recombination</keyword>
<dbReference type="InterPro" id="IPR003798">
    <property type="entry name" value="DNA_recombination_RmuC"/>
</dbReference>